<dbReference type="SUPFAM" id="SSF81624">
    <property type="entry name" value="N-terminal domain of MutM-like DNA repair proteins"/>
    <property type="match status" value="1"/>
</dbReference>
<evidence type="ECO:0000256" key="10">
    <source>
        <dbReference type="ARBA" id="ARBA00023239"/>
    </source>
</evidence>
<comment type="caution">
    <text evidence="17">The sequence shown here is derived from an EMBL/GenBank/DDBJ whole genome shotgun (WGS) entry which is preliminary data.</text>
</comment>
<evidence type="ECO:0000256" key="2">
    <source>
        <dbReference type="ARBA" id="ARBA00012720"/>
    </source>
</evidence>
<dbReference type="InterPro" id="IPR015886">
    <property type="entry name" value="H2TH_FPG"/>
</dbReference>
<keyword evidence="7" id="KW-0862">Zinc</keyword>
<gene>
    <name evidence="17" type="ORF">ABDK96_07045</name>
</gene>
<dbReference type="InterPro" id="IPR035937">
    <property type="entry name" value="FPG_N"/>
</dbReference>
<dbReference type="SMART" id="SM01232">
    <property type="entry name" value="H2TH"/>
    <property type="match status" value="1"/>
</dbReference>
<dbReference type="SUPFAM" id="SSF46946">
    <property type="entry name" value="S13-like H2TH domain"/>
    <property type="match status" value="1"/>
</dbReference>
<dbReference type="InterPro" id="IPR044090">
    <property type="entry name" value="Nei2_N"/>
</dbReference>
<evidence type="ECO:0000256" key="7">
    <source>
        <dbReference type="ARBA" id="ARBA00022833"/>
    </source>
</evidence>
<evidence type="ECO:0000256" key="6">
    <source>
        <dbReference type="ARBA" id="ARBA00022801"/>
    </source>
</evidence>
<dbReference type="PROSITE" id="PS51066">
    <property type="entry name" value="ZF_FPG_2"/>
    <property type="match status" value="1"/>
</dbReference>
<dbReference type="Pfam" id="PF01149">
    <property type="entry name" value="Fapy_DNA_glyco"/>
    <property type="match status" value="1"/>
</dbReference>
<dbReference type="RefSeq" id="WP_347920006.1">
    <property type="nucleotide sequence ID" value="NZ_JBDXMX010000002.1"/>
</dbReference>
<dbReference type="Gene3D" id="3.20.190.10">
    <property type="entry name" value="MutM-like, N-terminal"/>
    <property type="match status" value="1"/>
</dbReference>
<dbReference type="PANTHER" id="PTHR42697:SF1">
    <property type="entry name" value="ENDONUCLEASE 8"/>
    <property type="match status" value="1"/>
</dbReference>
<dbReference type="Pfam" id="PF06831">
    <property type="entry name" value="H2TH"/>
    <property type="match status" value="1"/>
</dbReference>
<dbReference type="InterPro" id="IPR010979">
    <property type="entry name" value="Ribosomal_uS13-like_H2TH"/>
</dbReference>
<keyword evidence="9" id="KW-0234">DNA repair</keyword>
<dbReference type="Gene3D" id="1.10.8.50">
    <property type="match status" value="1"/>
</dbReference>
<dbReference type="SMART" id="SM00898">
    <property type="entry name" value="Fapy_DNA_glyco"/>
    <property type="match status" value="1"/>
</dbReference>
<keyword evidence="6" id="KW-0378">Hydrolase</keyword>
<dbReference type="PROSITE" id="PS51068">
    <property type="entry name" value="FPG_CAT"/>
    <property type="match status" value="1"/>
</dbReference>
<sequence>MPEGDSLVRLADRLRPVLAGRHLVRTDFRVPRLATLDLSGASIRSVRPRAKYLLMDAGELTVLSHLKMEGRWEAYPLLGAGGGPVTPRWRHPGWQARCVLETARDQVVGFQLGLLEVLTTAAVPERLAFLGPDLLDPDWARPETAGPLLAEAVRRLSAEADQPIGLALLDQRLVSGIGNIYRCEALLLAGLDPHRPVASVPDLPGLVTLARDLMRVNTVPAEPGRPAPRRTTTAVVPDPASPYGVRVLGAAGDRPPSGHRSRPGARGRDPHYWVYGRNRQGCLRCGGPVTVEDLGDRTGQVRTLYWCRHCQR</sequence>
<protein>
    <recommendedName>
        <fullName evidence="2">DNA-(apurinic or apyrimidinic site) lyase</fullName>
        <ecNumber evidence="2">4.2.99.18</ecNumber>
    </recommendedName>
</protein>
<feature type="domain" description="FPG-type" evidence="15">
    <location>
        <begin position="273"/>
        <end position="312"/>
    </location>
</feature>
<keyword evidence="11" id="KW-0511">Multifunctional enzyme</keyword>
<dbReference type="InterPro" id="IPR012319">
    <property type="entry name" value="FPG_cat"/>
</dbReference>
<accession>A0ABV0IHG7</accession>
<evidence type="ECO:0000313" key="18">
    <source>
        <dbReference type="Proteomes" id="UP001484097"/>
    </source>
</evidence>
<evidence type="ECO:0000256" key="3">
    <source>
        <dbReference type="ARBA" id="ARBA00022723"/>
    </source>
</evidence>
<evidence type="ECO:0000256" key="4">
    <source>
        <dbReference type="ARBA" id="ARBA00022763"/>
    </source>
</evidence>
<evidence type="ECO:0000259" key="15">
    <source>
        <dbReference type="PROSITE" id="PS51066"/>
    </source>
</evidence>
<keyword evidence="10" id="KW-0456">Lyase</keyword>
<dbReference type="EC" id="4.2.99.18" evidence="2"/>
<proteinExistence type="inferred from homology"/>
<dbReference type="CDD" id="cd08971">
    <property type="entry name" value="AcNei2_N"/>
    <property type="match status" value="1"/>
</dbReference>
<dbReference type="Proteomes" id="UP001484097">
    <property type="component" value="Unassembled WGS sequence"/>
</dbReference>
<evidence type="ECO:0000256" key="12">
    <source>
        <dbReference type="ARBA" id="ARBA00023295"/>
    </source>
</evidence>
<evidence type="ECO:0000256" key="1">
    <source>
        <dbReference type="ARBA" id="ARBA00009409"/>
    </source>
</evidence>
<reference evidence="17 18" key="1">
    <citation type="submission" date="2024-05" db="EMBL/GenBank/DDBJ databases">
        <authorList>
            <person name="Yi C."/>
        </authorList>
    </citation>
    <scope>NUCLEOTIDE SEQUENCE [LARGE SCALE GENOMIC DNA]</scope>
    <source>
        <strain evidence="17 18">XS13</strain>
    </source>
</reference>
<evidence type="ECO:0000313" key="17">
    <source>
        <dbReference type="EMBL" id="MEO9247433.1"/>
    </source>
</evidence>
<evidence type="ECO:0000259" key="16">
    <source>
        <dbReference type="PROSITE" id="PS51068"/>
    </source>
</evidence>
<dbReference type="InterPro" id="IPR000214">
    <property type="entry name" value="Znf_DNA_glyclase/AP_lyase"/>
</dbReference>
<keyword evidence="12" id="KW-0326">Glycosidase</keyword>
<keyword evidence="18" id="KW-1185">Reference proteome</keyword>
<keyword evidence="3" id="KW-0479">Metal-binding</keyword>
<keyword evidence="8" id="KW-0238">DNA-binding</keyword>
<evidence type="ECO:0000256" key="9">
    <source>
        <dbReference type="ARBA" id="ARBA00023204"/>
    </source>
</evidence>
<evidence type="ECO:0000256" key="5">
    <source>
        <dbReference type="ARBA" id="ARBA00022771"/>
    </source>
</evidence>
<dbReference type="EMBL" id="JBDXMX010000002">
    <property type="protein sequence ID" value="MEO9247433.1"/>
    <property type="molecule type" value="Genomic_DNA"/>
</dbReference>
<keyword evidence="4" id="KW-0227">DNA damage</keyword>
<name>A0ABV0IHG7_9MICC</name>
<evidence type="ECO:0000256" key="14">
    <source>
        <dbReference type="SAM" id="MobiDB-lite"/>
    </source>
</evidence>
<organism evidence="17 18">
    <name type="scientific">Citricoccus nitrophenolicus</name>
    <dbReference type="NCBI Taxonomy" id="863575"/>
    <lineage>
        <taxon>Bacteria</taxon>
        <taxon>Bacillati</taxon>
        <taxon>Actinomycetota</taxon>
        <taxon>Actinomycetes</taxon>
        <taxon>Micrococcales</taxon>
        <taxon>Micrococcaceae</taxon>
        <taxon>Citricoccus</taxon>
    </lineage>
</organism>
<evidence type="ECO:0000256" key="8">
    <source>
        <dbReference type="ARBA" id="ARBA00023125"/>
    </source>
</evidence>
<comment type="similarity">
    <text evidence="1">Belongs to the FPG family.</text>
</comment>
<keyword evidence="5 13" id="KW-0863">Zinc-finger</keyword>
<evidence type="ECO:0000256" key="11">
    <source>
        <dbReference type="ARBA" id="ARBA00023268"/>
    </source>
</evidence>
<dbReference type="PANTHER" id="PTHR42697">
    <property type="entry name" value="ENDONUCLEASE 8"/>
    <property type="match status" value="1"/>
</dbReference>
<evidence type="ECO:0000256" key="13">
    <source>
        <dbReference type="PROSITE-ProRule" id="PRU00391"/>
    </source>
</evidence>
<feature type="domain" description="Formamidopyrimidine-DNA glycosylase catalytic" evidence="16">
    <location>
        <begin position="2"/>
        <end position="93"/>
    </location>
</feature>
<dbReference type="SUPFAM" id="SSF57716">
    <property type="entry name" value="Glucocorticoid receptor-like (DNA-binding domain)"/>
    <property type="match status" value="1"/>
</dbReference>
<feature type="region of interest" description="Disordered" evidence="14">
    <location>
        <begin position="248"/>
        <end position="271"/>
    </location>
</feature>